<proteinExistence type="inferred from homology"/>
<dbReference type="PANTHER" id="PTHR33365:SF4">
    <property type="entry name" value="CYCLOCHLOROTINE BIOSYNTHESIS PROTEIN O"/>
    <property type="match status" value="1"/>
</dbReference>
<keyword evidence="3" id="KW-0472">Membrane</keyword>
<accession>A0A8H8BUB9</accession>
<keyword evidence="3" id="KW-0812">Transmembrane</keyword>
<name>A0A8H8BUB9_9HELO</name>
<dbReference type="PANTHER" id="PTHR33365">
    <property type="entry name" value="YALI0B05434P"/>
    <property type="match status" value="1"/>
</dbReference>
<evidence type="ECO:0000256" key="2">
    <source>
        <dbReference type="ARBA" id="ARBA00035112"/>
    </source>
</evidence>
<feature type="transmembrane region" description="Helical" evidence="3">
    <location>
        <begin position="30"/>
        <end position="48"/>
    </location>
</feature>
<evidence type="ECO:0000256" key="3">
    <source>
        <dbReference type="SAM" id="Phobius"/>
    </source>
</evidence>
<evidence type="ECO:0000256" key="1">
    <source>
        <dbReference type="ARBA" id="ARBA00004685"/>
    </source>
</evidence>
<dbReference type="InterPro" id="IPR021765">
    <property type="entry name" value="UstYa-like"/>
</dbReference>
<keyword evidence="5" id="KW-1185">Reference proteome</keyword>
<comment type="similarity">
    <text evidence="2">Belongs to the ustYa family.</text>
</comment>
<evidence type="ECO:0000313" key="4">
    <source>
        <dbReference type="EMBL" id="KAG4423938.1"/>
    </source>
</evidence>
<sequence length="262" mass="29706">MEVIDGAMETLIEEKRHSYTRKPHWSHGTIIPWALAAFFFCTTCISLFSSSTNTLLSRSSHNYEAGFATDFVAIKPGVPIKIIQKKFTNDLLFNSTSQSLYNEPLDPNETTYVGAPSPAIDLAWKKLLHVQYIALEDSESEQIPPDHRTPIWYNGEHNFMELSVFHNLHCLNEIRTALDHDHGNDDQEDWMHKGRAHLDHCVDQIRQALMCHSDLTPVPMSHVEGAPDGAVLGNGELHTCRDFDAIWAWVEERGKKMKALGD</sequence>
<dbReference type="OrthoDB" id="3687641at2759"/>
<reference evidence="4" key="1">
    <citation type="submission" date="2021-02" db="EMBL/GenBank/DDBJ databases">
        <title>Genome sequence Cadophora malorum strain M34.</title>
        <authorList>
            <person name="Stefanovic E."/>
            <person name="Vu D."/>
            <person name="Scully C."/>
            <person name="Dijksterhuis J."/>
            <person name="Roader J."/>
            <person name="Houbraken J."/>
        </authorList>
    </citation>
    <scope>NUCLEOTIDE SEQUENCE</scope>
    <source>
        <strain evidence="4">M34</strain>
    </source>
</reference>
<dbReference type="GO" id="GO:0043386">
    <property type="term" value="P:mycotoxin biosynthetic process"/>
    <property type="evidence" value="ECO:0007669"/>
    <property type="project" value="InterPro"/>
</dbReference>
<comment type="caution">
    <text evidence="4">The sequence shown here is derived from an EMBL/GenBank/DDBJ whole genome shotgun (WGS) entry which is preliminary data.</text>
</comment>
<evidence type="ECO:0000313" key="5">
    <source>
        <dbReference type="Proteomes" id="UP000664132"/>
    </source>
</evidence>
<dbReference type="Proteomes" id="UP000664132">
    <property type="component" value="Unassembled WGS sequence"/>
</dbReference>
<dbReference type="Pfam" id="PF11807">
    <property type="entry name" value="UstYa"/>
    <property type="match status" value="1"/>
</dbReference>
<comment type="pathway">
    <text evidence="1">Mycotoxin biosynthesis.</text>
</comment>
<protein>
    <submittedName>
        <fullName evidence="4">Uncharacterized protein</fullName>
    </submittedName>
</protein>
<keyword evidence="3" id="KW-1133">Transmembrane helix</keyword>
<organism evidence="4 5">
    <name type="scientific">Cadophora malorum</name>
    <dbReference type="NCBI Taxonomy" id="108018"/>
    <lineage>
        <taxon>Eukaryota</taxon>
        <taxon>Fungi</taxon>
        <taxon>Dikarya</taxon>
        <taxon>Ascomycota</taxon>
        <taxon>Pezizomycotina</taxon>
        <taxon>Leotiomycetes</taxon>
        <taxon>Helotiales</taxon>
        <taxon>Ploettnerulaceae</taxon>
        <taxon>Cadophora</taxon>
    </lineage>
</organism>
<dbReference type="AlphaFoldDB" id="A0A8H8BUB9"/>
<dbReference type="EMBL" id="JAFJYH010000027">
    <property type="protein sequence ID" value="KAG4423938.1"/>
    <property type="molecule type" value="Genomic_DNA"/>
</dbReference>
<gene>
    <name evidence="4" type="ORF">IFR04_002933</name>
</gene>